<evidence type="ECO:0000256" key="8">
    <source>
        <dbReference type="ARBA" id="ARBA00048679"/>
    </source>
</evidence>
<evidence type="ECO:0000256" key="4">
    <source>
        <dbReference type="ARBA" id="ARBA00022741"/>
    </source>
</evidence>
<name>A0ABD2ZQP0_9GENT</name>
<keyword evidence="5" id="KW-0418">Kinase</keyword>
<comment type="catalytic activity">
    <reaction evidence="8">
        <text>L-seryl-[protein] + ATP = O-phospho-L-seryl-[protein] + ADP + H(+)</text>
        <dbReference type="Rhea" id="RHEA:17989"/>
        <dbReference type="Rhea" id="RHEA-COMP:9863"/>
        <dbReference type="Rhea" id="RHEA-COMP:11604"/>
        <dbReference type="ChEBI" id="CHEBI:15378"/>
        <dbReference type="ChEBI" id="CHEBI:29999"/>
        <dbReference type="ChEBI" id="CHEBI:30616"/>
        <dbReference type="ChEBI" id="CHEBI:83421"/>
        <dbReference type="ChEBI" id="CHEBI:456216"/>
        <dbReference type="EC" id="2.7.11.1"/>
    </reaction>
</comment>
<gene>
    <name evidence="10" type="ORF">ACH5RR_019900</name>
</gene>
<keyword evidence="2" id="KW-0723">Serine/threonine-protein kinase</keyword>
<evidence type="ECO:0000313" key="10">
    <source>
        <dbReference type="EMBL" id="KAL3521751.1"/>
    </source>
</evidence>
<dbReference type="GO" id="GO:0005524">
    <property type="term" value="F:ATP binding"/>
    <property type="evidence" value="ECO:0007669"/>
    <property type="project" value="UniProtKB-KW"/>
</dbReference>
<reference evidence="10 11" key="1">
    <citation type="submission" date="2024-11" db="EMBL/GenBank/DDBJ databases">
        <title>A near-complete genome assembly of Cinchona calisaya.</title>
        <authorList>
            <person name="Lian D.C."/>
            <person name="Zhao X.W."/>
            <person name="Wei L."/>
        </authorList>
    </citation>
    <scope>NUCLEOTIDE SEQUENCE [LARGE SCALE GENOMIC DNA]</scope>
    <source>
        <tissue evidence="10">Nenye</tissue>
    </source>
</reference>
<evidence type="ECO:0000313" key="11">
    <source>
        <dbReference type="Proteomes" id="UP001630127"/>
    </source>
</evidence>
<dbReference type="EMBL" id="JBJUIK010000008">
    <property type="protein sequence ID" value="KAL3521751.1"/>
    <property type="molecule type" value="Genomic_DNA"/>
</dbReference>
<dbReference type="GO" id="GO:0004674">
    <property type="term" value="F:protein serine/threonine kinase activity"/>
    <property type="evidence" value="ECO:0007669"/>
    <property type="project" value="UniProtKB-KW"/>
</dbReference>
<comment type="caution">
    <text evidence="10">The sequence shown here is derived from an EMBL/GenBank/DDBJ whole genome shotgun (WGS) entry which is preliminary data.</text>
</comment>
<evidence type="ECO:0000256" key="7">
    <source>
        <dbReference type="ARBA" id="ARBA00047899"/>
    </source>
</evidence>
<comment type="catalytic activity">
    <reaction evidence="7">
        <text>L-threonyl-[protein] + ATP = O-phospho-L-threonyl-[protein] + ADP + H(+)</text>
        <dbReference type="Rhea" id="RHEA:46608"/>
        <dbReference type="Rhea" id="RHEA-COMP:11060"/>
        <dbReference type="Rhea" id="RHEA-COMP:11605"/>
        <dbReference type="ChEBI" id="CHEBI:15378"/>
        <dbReference type="ChEBI" id="CHEBI:30013"/>
        <dbReference type="ChEBI" id="CHEBI:30616"/>
        <dbReference type="ChEBI" id="CHEBI:61977"/>
        <dbReference type="ChEBI" id="CHEBI:456216"/>
        <dbReference type="EC" id="2.7.11.1"/>
    </reaction>
</comment>
<evidence type="ECO:0000256" key="3">
    <source>
        <dbReference type="ARBA" id="ARBA00022679"/>
    </source>
</evidence>
<dbReference type="PANTHER" id="PTHR22983:SF6">
    <property type="entry name" value="SERINE_THREONINE-PROTEIN KINASE 36"/>
    <property type="match status" value="1"/>
</dbReference>
<keyword evidence="3" id="KW-0808">Transferase</keyword>
<keyword evidence="9" id="KW-0472">Membrane</keyword>
<evidence type="ECO:0000256" key="2">
    <source>
        <dbReference type="ARBA" id="ARBA00022527"/>
    </source>
</evidence>
<dbReference type="Proteomes" id="UP001630127">
    <property type="component" value="Unassembled WGS sequence"/>
</dbReference>
<evidence type="ECO:0000256" key="1">
    <source>
        <dbReference type="ARBA" id="ARBA00012513"/>
    </source>
</evidence>
<evidence type="ECO:0000256" key="9">
    <source>
        <dbReference type="SAM" id="Phobius"/>
    </source>
</evidence>
<dbReference type="GO" id="GO:0005737">
    <property type="term" value="C:cytoplasm"/>
    <property type="evidence" value="ECO:0007669"/>
    <property type="project" value="UniProtKB-ARBA"/>
</dbReference>
<dbReference type="AlphaFoldDB" id="A0ABD2ZQP0"/>
<keyword evidence="6" id="KW-0067">ATP-binding</keyword>
<keyword evidence="9" id="KW-1133">Transmembrane helix</keyword>
<organism evidence="10 11">
    <name type="scientific">Cinchona calisaya</name>
    <dbReference type="NCBI Taxonomy" id="153742"/>
    <lineage>
        <taxon>Eukaryota</taxon>
        <taxon>Viridiplantae</taxon>
        <taxon>Streptophyta</taxon>
        <taxon>Embryophyta</taxon>
        <taxon>Tracheophyta</taxon>
        <taxon>Spermatophyta</taxon>
        <taxon>Magnoliopsida</taxon>
        <taxon>eudicotyledons</taxon>
        <taxon>Gunneridae</taxon>
        <taxon>Pentapetalae</taxon>
        <taxon>asterids</taxon>
        <taxon>lamiids</taxon>
        <taxon>Gentianales</taxon>
        <taxon>Rubiaceae</taxon>
        <taxon>Cinchonoideae</taxon>
        <taxon>Cinchoneae</taxon>
        <taxon>Cinchona</taxon>
    </lineage>
</organism>
<keyword evidence="11" id="KW-1185">Reference proteome</keyword>
<sequence length="229" mass="24602">MLALASILSLEAGGSVESTVAEIAVPLIPQTATLCDQLKVLPGEDNAVKYSIFSGMLSTWHGIRDGCVGLLESRRKWGGPLAVQQLCASGVSQLLMDLLSNNLADSSSQISNCTEDHIGLSPVGVIWTRSLICQCLSGGVSIFCQILLTKEHIKFISDVICNAHLKLVRCWNGPGGGKDGARDLINAVVDLLAFPLFAVQVLLLTVDSFLMLVHLAEGFVQKTRTWQKQ</sequence>
<accession>A0ABD2ZQP0</accession>
<evidence type="ECO:0000256" key="5">
    <source>
        <dbReference type="ARBA" id="ARBA00022777"/>
    </source>
</evidence>
<keyword evidence="4" id="KW-0547">Nucleotide-binding</keyword>
<dbReference type="PANTHER" id="PTHR22983">
    <property type="entry name" value="PROTEIN KINASE RELATED"/>
    <property type="match status" value="1"/>
</dbReference>
<dbReference type="EC" id="2.7.11.1" evidence="1"/>
<evidence type="ECO:0000256" key="6">
    <source>
        <dbReference type="ARBA" id="ARBA00022840"/>
    </source>
</evidence>
<feature type="transmembrane region" description="Helical" evidence="9">
    <location>
        <begin position="192"/>
        <end position="216"/>
    </location>
</feature>
<keyword evidence="9" id="KW-0812">Transmembrane</keyword>
<proteinExistence type="predicted"/>
<protein>
    <recommendedName>
        <fullName evidence="1">non-specific serine/threonine protein kinase</fullName>
        <ecNumber evidence="1">2.7.11.1</ecNumber>
    </recommendedName>
</protein>